<dbReference type="PANTHER" id="PTHR46684:SF16">
    <property type="entry name" value="TRANSCRIPTION FACTOR BHLH67-LIKE ISOFORM X2"/>
    <property type="match status" value="1"/>
</dbReference>
<feature type="region of interest" description="Disordered" evidence="2">
    <location>
        <begin position="116"/>
        <end position="138"/>
    </location>
</feature>
<accession>A0ABQ7DHD1</accession>
<reference evidence="3 4" key="1">
    <citation type="journal article" date="2020" name="BMC Genomics">
        <title>Intraspecific diversification of the crop wild relative Brassica cretica Lam. using demographic model selection.</title>
        <authorList>
            <person name="Kioukis A."/>
            <person name="Michalopoulou V.A."/>
            <person name="Briers L."/>
            <person name="Pirintsos S."/>
            <person name="Studholme D.J."/>
            <person name="Pavlidis P."/>
            <person name="Sarris P.F."/>
        </authorList>
    </citation>
    <scope>NUCLEOTIDE SEQUENCE [LARGE SCALE GENOMIC DNA]</scope>
    <source>
        <strain evidence="4">cv. PFS-1207/04</strain>
    </source>
</reference>
<dbReference type="EMBL" id="QGKV02000649">
    <property type="protein sequence ID" value="KAF3576876.1"/>
    <property type="molecule type" value="Genomic_DNA"/>
</dbReference>
<dbReference type="InterPro" id="IPR044283">
    <property type="entry name" value="FAMA/SPEECHLESS/MUTE-like"/>
</dbReference>
<evidence type="ECO:0000313" key="4">
    <source>
        <dbReference type="Proteomes" id="UP000266723"/>
    </source>
</evidence>
<name>A0ABQ7DHD1_BRACR</name>
<feature type="non-terminal residue" evidence="3">
    <location>
        <position position="463"/>
    </location>
</feature>
<protein>
    <submittedName>
        <fullName evidence="3">Uncharacterized protein</fullName>
    </submittedName>
</protein>
<sequence length="463" mass="52065">MYFLQFLDRKADARSLEVQGFKEAQSFAFKEEEEESMQDTVPFLQMLQSEESSFLRLLSLQNLKEPWEVESFLSQEGHPHFYQNQVSALYMEGAKQALSSQEADMILLDSSSPQLKRKNSDLLAPDMTREKRKRRKTKPRGAIHYAKVLEQIIQSLESQKGTQQSSGVENRVREEETCVPSIETTVVQNHVNLKVVCRKRQGELIRGIISLEKLRLTVLHLNISTLSRFYVSCCFNLKIQLKAFMILAQTISACSTSARKQEDLRKLANSSRPDQYVGQLAFPISVIRQLATTSARVPISSSLRFISLVVHSTLLEVKLQLKAFLILAQTISACSTSARKQDDLRQLAGSSRPDQHVGQLAFPISAIRQLTTTSARVPISSSSRFISLVVHSTLLELRRSRLVQPQLANKTISDSSRPDHHVGQLAFPISASRQLATTSARVPISSSSWFISLVVHSTLLEVK</sequence>
<evidence type="ECO:0000256" key="1">
    <source>
        <dbReference type="ARBA" id="ARBA00023125"/>
    </source>
</evidence>
<keyword evidence="4" id="KW-1185">Reference proteome</keyword>
<dbReference type="Proteomes" id="UP000266723">
    <property type="component" value="Unassembled WGS sequence"/>
</dbReference>
<keyword evidence="1" id="KW-0238">DNA-binding</keyword>
<evidence type="ECO:0000313" key="3">
    <source>
        <dbReference type="EMBL" id="KAF3576876.1"/>
    </source>
</evidence>
<organism evidence="3 4">
    <name type="scientific">Brassica cretica</name>
    <name type="common">Mustard</name>
    <dbReference type="NCBI Taxonomy" id="69181"/>
    <lineage>
        <taxon>Eukaryota</taxon>
        <taxon>Viridiplantae</taxon>
        <taxon>Streptophyta</taxon>
        <taxon>Embryophyta</taxon>
        <taxon>Tracheophyta</taxon>
        <taxon>Spermatophyta</taxon>
        <taxon>Magnoliopsida</taxon>
        <taxon>eudicotyledons</taxon>
        <taxon>Gunneridae</taxon>
        <taxon>Pentapetalae</taxon>
        <taxon>rosids</taxon>
        <taxon>malvids</taxon>
        <taxon>Brassicales</taxon>
        <taxon>Brassicaceae</taxon>
        <taxon>Brassiceae</taxon>
        <taxon>Brassica</taxon>
    </lineage>
</organism>
<dbReference type="PANTHER" id="PTHR46684">
    <property type="entry name" value="TRANSCRIPTION FACTOR FAMA"/>
    <property type="match status" value="1"/>
</dbReference>
<gene>
    <name evidence="3" type="ORF">DY000_02031942</name>
</gene>
<comment type="caution">
    <text evidence="3">The sequence shown here is derived from an EMBL/GenBank/DDBJ whole genome shotgun (WGS) entry which is preliminary data.</text>
</comment>
<proteinExistence type="predicted"/>
<evidence type="ECO:0000256" key="2">
    <source>
        <dbReference type="SAM" id="MobiDB-lite"/>
    </source>
</evidence>